<dbReference type="InterPro" id="IPR055170">
    <property type="entry name" value="GFO_IDH_MocA-like_dom"/>
</dbReference>
<dbReference type="GO" id="GO:0000166">
    <property type="term" value="F:nucleotide binding"/>
    <property type="evidence" value="ECO:0007669"/>
    <property type="project" value="InterPro"/>
</dbReference>
<sequence precursor="true">MSHRTTRRRFLAAAPAALAAPMYVRAQNANSRLNLAVIGVADRGAANLAGVQHENVAVLCDIDPARLDAAKARFPMAETFIDYRQLFDRASNRFDAVVISTPDHSHCLPAALAMTRGKHVYCEKPLAYSVAECRLMRKLAVERKLVTQMGTQIHAGDNYRRVVEIVRAGLLGNVRRVHVWLAGKPPAGVRKGPKASPKLDIDLWAGPSTTPLFDAEHPGSPHASPSRPWPHFHWRYWWEFGGGQLADFGCHFMDLPAWALNLGLPTRVEATGRKTYQGDNTVPDVMQVDYRFPAAAGRGEVHLTWYHGVQGPALDGSVRHEGFGSGVLFEGDKAQLLADYGKLRVLPDAAARDFKAPPRSIPASIGHHREWTEAVKTGGPTTCNFDYSGRLAEAVLLGNVAYRAGRPITWNAETGRTDSADADRYLAREYRRGWELPGT</sequence>
<dbReference type="Gene3D" id="3.30.360.10">
    <property type="entry name" value="Dihydrodipicolinate Reductase, domain 2"/>
    <property type="match status" value="1"/>
</dbReference>
<dbReference type="InterPro" id="IPR036291">
    <property type="entry name" value="NAD(P)-bd_dom_sf"/>
</dbReference>
<organism evidence="4 5">
    <name type="scientific">Urbifossiella limnaea</name>
    <dbReference type="NCBI Taxonomy" id="2528023"/>
    <lineage>
        <taxon>Bacteria</taxon>
        <taxon>Pseudomonadati</taxon>
        <taxon>Planctomycetota</taxon>
        <taxon>Planctomycetia</taxon>
        <taxon>Gemmatales</taxon>
        <taxon>Gemmataceae</taxon>
        <taxon>Urbifossiella</taxon>
    </lineage>
</organism>
<evidence type="ECO:0000256" key="1">
    <source>
        <dbReference type="SAM" id="SignalP"/>
    </source>
</evidence>
<keyword evidence="4" id="KW-0560">Oxidoreductase</keyword>
<dbReference type="Pfam" id="PF22725">
    <property type="entry name" value="GFO_IDH_MocA_C3"/>
    <property type="match status" value="1"/>
</dbReference>
<keyword evidence="5" id="KW-1185">Reference proteome</keyword>
<dbReference type="EMBL" id="CP036273">
    <property type="protein sequence ID" value="QDU20604.1"/>
    <property type="molecule type" value="Genomic_DNA"/>
</dbReference>
<dbReference type="GO" id="GO:0047061">
    <property type="term" value="F:glucose-fructose oxidoreductase activity"/>
    <property type="evidence" value="ECO:0007669"/>
    <property type="project" value="UniProtKB-EC"/>
</dbReference>
<evidence type="ECO:0000259" key="2">
    <source>
        <dbReference type="Pfam" id="PF01408"/>
    </source>
</evidence>
<feature type="signal peptide" evidence="1">
    <location>
        <begin position="1"/>
        <end position="26"/>
    </location>
</feature>
<dbReference type="InterPro" id="IPR006311">
    <property type="entry name" value="TAT_signal"/>
</dbReference>
<dbReference type="SUPFAM" id="SSF51735">
    <property type="entry name" value="NAD(P)-binding Rossmann-fold domains"/>
    <property type="match status" value="1"/>
</dbReference>
<evidence type="ECO:0000313" key="5">
    <source>
        <dbReference type="Proteomes" id="UP000319576"/>
    </source>
</evidence>
<name>A0A517XSZ5_9BACT</name>
<keyword evidence="1" id="KW-0732">Signal</keyword>
<feature type="domain" description="Gfo/Idh/MocA-like oxidoreductase N-terminal" evidence="2">
    <location>
        <begin position="34"/>
        <end position="150"/>
    </location>
</feature>
<dbReference type="PROSITE" id="PS51318">
    <property type="entry name" value="TAT"/>
    <property type="match status" value="1"/>
</dbReference>
<dbReference type="Pfam" id="PF01408">
    <property type="entry name" value="GFO_IDH_MocA"/>
    <property type="match status" value="1"/>
</dbReference>
<evidence type="ECO:0000313" key="4">
    <source>
        <dbReference type="EMBL" id="QDU20604.1"/>
    </source>
</evidence>
<dbReference type="PANTHER" id="PTHR43818:SF10">
    <property type="entry name" value="NADH-DEPENDENT DEHYDROGENASE-RELATED"/>
    <property type="match status" value="1"/>
</dbReference>
<dbReference type="EC" id="1.1.99.28" evidence="4"/>
<proteinExistence type="predicted"/>
<reference evidence="4 5" key="1">
    <citation type="submission" date="2019-02" db="EMBL/GenBank/DDBJ databases">
        <title>Deep-cultivation of Planctomycetes and their phenomic and genomic characterization uncovers novel biology.</title>
        <authorList>
            <person name="Wiegand S."/>
            <person name="Jogler M."/>
            <person name="Boedeker C."/>
            <person name="Pinto D."/>
            <person name="Vollmers J."/>
            <person name="Rivas-Marin E."/>
            <person name="Kohn T."/>
            <person name="Peeters S.H."/>
            <person name="Heuer A."/>
            <person name="Rast P."/>
            <person name="Oberbeckmann S."/>
            <person name="Bunk B."/>
            <person name="Jeske O."/>
            <person name="Meyerdierks A."/>
            <person name="Storesund J.E."/>
            <person name="Kallscheuer N."/>
            <person name="Luecker S."/>
            <person name="Lage O.M."/>
            <person name="Pohl T."/>
            <person name="Merkel B.J."/>
            <person name="Hornburger P."/>
            <person name="Mueller R.-W."/>
            <person name="Bruemmer F."/>
            <person name="Labrenz M."/>
            <person name="Spormann A.M."/>
            <person name="Op den Camp H."/>
            <person name="Overmann J."/>
            <person name="Amann R."/>
            <person name="Jetten M.S.M."/>
            <person name="Mascher T."/>
            <person name="Medema M.H."/>
            <person name="Devos D.P."/>
            <person name="Kaster A.-K."/>
            <person name="Ovreas L."/>
            <person name="Rohde M."/>
            <person name="Galperin M.Y."/>
            <person name="Jogler C."/>
        </authorList>
    </citation>
    <scope>NUCLEOTIDE SEQUENCE [LARGE SCALE GENOMIC DNA]</scope>
    <source>
        <strain evidence="4 5">ETA_A1</strain>
    </source>
</reference>
<dbReference type="InterPro" id="IPR000683">
    <property type="entry name" value="Gfo/Idh/MocA-like_OxRdtase_N"/>
</dbReference>
<dbReference type="OrthoDB" id="255433at2"/>
<dbReference type="PANTHER" id="PTHR43818">
    <property type="entry name" value="BCDNA.GH03377"/>
    <property type="match status" value="1"/>
</dbReference>
<dbReference type="AlphaFoldDB" id="A0A517XSZ5"/>
<dbReference type="Gene3D" id="3.40.50.720">
    <property type="entry name" value="NAD(P)-binding Rossmann-like Domain"/>
    <property type="match status" value="1"/>
</dbReference>
<dbReference type="Proteomes" id="UP000319576">
    <property type="component" value="Chromosome"/>
</dbReference>
<accession>A0A517XSZ5</accession>
<protein>
    <submittedName>
        <fullName evidence="4">Glucose--fructose oxidoreductase</fullName>
        <ecNumber evidence="4">1.1.99.28</ecNumber>
    </submittedName>
</protein>
<feature type="chain" id="PRO_5021963517" evidence="1">
    <location>
        <begin position="27"/>
        <end position="439"/>
    </location>
</feature>
<dbReference type="KEGG" id="uli:ETAA1_25600"/>
<dbReference type="InterPro" id="IPR050463">
    <property type="entry name" value="Gfo/Idh/MocA_oxidrdct_glycsds"/>
</dbReference>
<dbReference type="SUPFAM" id="SSF55347">
    <property type="entry name" value="Glyceraldehyde-3-phosphate dehydrogenase-like, C-terminal domain"/>
    <property type="match status" value="1"/>
</dbReference>
<feature type="domain" description="GFO/IDH/MocA-like oxidoreductase" evidence="3">
    <location>
        <begin position="226"/>
        <end position="305"/>
    </location>
</feature>
<dbReference type="RefSeq" id="WP_145238438.1">
    <property type="nucleotide sequence ID" value="NZ_CP036273.1"/>
</dbReference>
<gene>
    <name evidence="4" type="primary">gfo_2</name>
    <name evidence="4" type="ORF">ETAA1_25600</name>
</gene>
<evidence type="ECO:0000259" key="3">
    <source>
        <dbReference type="Pfam" id="PF22725"/>
    </source>
</evidence>